<accession>A0A9W4TTE1</accession>
<evidence type="ECO:0000313" key="3">
    <source>
        <dbReference type="Proteomes" id="UP001152885"/>
    </source>
</evidence>
<keyword evidence="3" id="KW-1185">Reference proteome</keyword>
<keyword evidence="1" id="KW-0175">Coiled coil</keyword>
<sequence length="160" mass="18467">MSDITGASILNDYIINRSNIRKYFALEDLQKLIPDVSIDVQKKIYQNILAQQEAKYLKIKNNIKNDYDLPLTDLITELNGKSNIGKRKFTRLVTELEKLNESINVEGQNLDDDIKSRLAELKELINKLDQVKVDSDAYYNQIIQESIEKCDQLSSLMDII</sequence>
<evidence type="ECO:0000256" key="1">
    <source>
        <dbReference type="SAM" id="Coils"/>
    </source>
</evidence>
<organism evidence="2 3">
    <name type="scientific">Candida verbasci</name>
    <dbReference type="NCBI Taxonomy" id="1227364"/>
    <lineage>
        <taxon>Eukaryota</taxon>
        <taxon>Fungi</taxon>
        <taxon>Dikarya</taxon>
        <taxon>Ascomycota</taxon>
        <taxon>Saccharomycotina</taxon>
        <taxon>Pichiomycetes</taxon>
        <taxon>Debaryomycetaceae</taxon>
        <taxon>Candida/Lodderomyces clade</taxon>
        <taxon>Candida</taxon>
    </lineage>
</organism>
<dbReference type="Proteomes" id="UP001152885">
    <property type="component" value="Unassembled WGS sequence"/>
</dbReference>
<reference evidence="2" key="1">
    <citation type="submission" date="2022-12" db="EMBL/GenBank/DDBJ databases">
        <authorList>
            <person name="Brejova B."/>
        </authorList>
    </citation>
    <scope>NUCLEOTIDE SEQUENCE</scope>
</reference>
<proteinExistence type="predicted"/>
<feature type="coiled-coil region" evidence="1">
    <location>
        <begin position="114"/>
        <end position="141"/>
    </location>
</feature>
<protein>
    <submittedName>
        <fullName evidence="2">Uncharacterized protein</fullName>
    </submittedName>
</protein>
<name>A0A9W4TTE1_9ASCO</name>
<gene>
    <name evidence="2" type="ORF">CANVERA_P1582</name>
</gene>
<dbReference type="OrthoDB" id="4024846at2759"/>
<evidence type="ECO:0000313" key="2">
    <source>
        <dbReference type="EMBL" id="CAI5757065.1"/>
    </source>
</evidence>
<comment type="caution">
    <text evidence="2">The sequence shown here is derived from an EMBL/GenBank/DDBJ whole genome shotgun (WGS) entry which is preliminary data.</text>
</comment>
<dbReference type="AlphaFoldDB" id="A0A9W4TTE1"/>
<dbReference type="EMBL" id="CANTUO010000001">
    <property type="protein sequence ID" value="CAI5757065.1"/>
    <property type="molecule type" value="Genomic_DNA"/>
</dbReference>